<feature type="transmembrane region" description="Helical" evidence="6">
    <location>
        <begin position="384"/>
        <end position="403"/>
    </location>
</feature>
<accession>A0A812LLG2</accession>
<evidence type="ECO:0000256" key="1">
    <source>
        <dbReference type="ARBA" id="ARBA00004141"/>
    </source>
</evidence>
<protein>
    <submittedName>
        <fullName evidence="8">IAR1 protein</fullName>
    </submittedName>
</protein>
<keyword evidence="3 6" id="KW-1133">Transmembrane helix</keyword>
<keyword evidence="2 6" id="KW-0812">Transmembrane</keyword>
<feature type="transmembrane region" description="Helical" evidence="6">
    <location>
        <begin position="257"/>
        <end position="280"/>
    </location>
</feature>
<evidence type="ECO:0000256" key="5">
    <source>
        <dbReference type="SAM" id="MobiDB-lite"/>
    </source>
</evidence>
<name>A0A812LLG2_SYMPI</name>
<feature type="transmembrane region" description="Helical" evidence="6">
    <location>
        <begin position="409"/>
        <end position="425"/>
    </location>
</feature>
<feature type="region of interest" description="Disordered" evidence="5">
    <location>
        <begin position="283"/>
        <end position="302"/>
    </location>
</feature>
<dbReference type="GO" id="GO:0006882">
    <property type="term" value="P:intracellular zinc ion homeostasis"/>
    <property type="evidence" value="ECO:0007669"/>
    <property type="project" value="TreeGrafter"/>
</dbReference>
<evidence type="ECO:0000256" key="4">
    <source>
        <dbReference type="ARBA" id="ARBA00023136"/>
    </source>
</evidence>
<keyword evidence="4 6" id="KW-0472">Membrane</keyword>
<gene>
    <name evidence="8" type="primary">IAR1</name>
    <name evidence="8" type="ORF">SPIL2461_LOCUS4514</name>
</gene>
<dbReference type="Proteomes" id="UP000649617">
    <property type="component" value="Unassembled WGS sequence"/>
</dbReference>
<evidence type="ECO:0000313" key="8">
    <source>
        <dbReference type="EMBL" id="CAE7246230.1"/>
    </source>
</evidence>
<evidence type="ECO:0000313" key="9">
    <source>
        <dbReference type="Proteomes" id="UP000649617"/>
    </source>
</evidence>
<evidence type="ECO:0000256" key="6">
    <source>
        <dbReference type="SAM" id="Phobius"/>
    </source>
</evidence>
<feature type="transmembrane region" description="Helical" evidence="6">
    <location>
        <begin position="445"/>
        <end position="464"/>
    </location>
</feature>
<dbReference type="InterPro" id="IPR003689">
    <property type="entry name" value="ZIP"/>
</dbReference>
<comment type="caution">
    <text evidence="8">The sequence shown here is derived from an EMBL/GenBank/DDBJ whole genome shotgun (WGS) entry which is preliminary data.</text>
</comment>
<dbReference type="PANTHER" id="PTHR16950">
    <property type="entry name" value="ZINC TRANSPORTER SLC39A7 HISTIDINE-RICH MEMBRANE PROTEIN KE4"/>
    <property type="match status" value="1"/>
</dbReference>
<reference evidence="8" key="1">
    <citation type="submission" date="2021-02" db="EMBL/GenBank/DDBJ databases">
        <authorList>
            <person name="Dougan E. K."/>
            <person name="Rhodes N."/>
            <person name="Thang M."/>
            <person name="Chan C."/>
        </authorList>
    </citation>
    <scope>NUCLEOTIDE SEQUENCE</scope>
</reference>
<comment type="subcellular location">
    <subcellularLocation>
        <location evidence="1">Membrane</location>
        <topology evidence="1">Multi-pass membrane protein</topology>
    </subcellularLocation>
</comment>
<dbReference type="Pfam" id="PF02535">
    <property type="entry name" value="Zip"/>
    <property type="match status" value="1"/>
</dbReference>
<dbReference type="AlphaFoldDB" id="A0A812LLG2"/>
<organism evidence="8 9">
    <name type="scientific">Symbiodinium pilosum</name>
    <name type="common">Dinoflagellate</name>
    <dbReference type="NCBI Taxonomy" id="2952"/>
    <lineage>
        <taxon>Eukaryota</taxon>
        <taxon>Sar</taxon>
        <taxon>Alveolata</taxon>
        <taxon>Dinophyceae</taxon>
        <taxon>Suessiales</taxon>
        <taxon>Symbiodiniaceae</taxon>
        <taxon>Symbiodinium</taxon>
    </lineage>
</organism>
<dbReference type="GO" id="GO:0016020">
    <property type="term" value="C:membrane"/>
    <property type="evidence" value="ECO:0007669"/>
    <property type="project" value="UniProtKB-SubCell"/>
</dbReference>
<keyword evidence="7" id="KW-0732">Signal</keyword>
<feature type="signal peptide" evidence="7">
    <location>
        <begin position="1"/>
        <end position="21"/>
    </location>
</feature>
<evidence type="ECO:0000256" key="3">
    <source>
        <dbReference type="ARBA" id="ARBA00022989"/>
    </source>
</evidence>
<dbReference type="OrthoDB" id="6096490at2759"/>
<dbReference type="EMBL" id="CAJNIZ010005972">
    <property type="protein sequence ID" value="CAE7246230.1"/>
    <property type="molecule type" value="Genomic_DNA"/>
</dbReference>
<dbReference type="GO" id="GO:0005385">
    <property type="term" value="F:zinc ion transmembrane transporter activity"/>
    <property type="evidence" value="ECO:0007669"/>
    <property type="project" value="TreeGrafter"/>
</dbReference>
<feature type="transmembrane region" description="Helical" evidence="6">
    <location>
        <begin position="182"/>
        <end position="203"/>
    </location>
</feature>
<proteinExistence type="predicted"/>
<dbReference type="PANTHER" id="PTHR16950:SF16">
    <property type="entry name" value="ZINC TRANSPORTER ZIP13"/>
    <property type="match status" value="1"/>
</dbReference>
<feature type="chain" id="PRO_5032304999" evidence="7">
    <location>
        <begin position="22"/>
        <end position="486"/>
    </location>
</feature>
<feature type="transmembrane region" description="Helical" evidence="6">
    <location>
        <begin position="215"/>
        <end position="237"/>
    </location>
</feature>
<evidence type="ECO:0000256" key="7">
    <source>
        <dbReference type="SAM" id="SignalP"/>
    </source>
</evidence>
<evidence type="ECO:0000256" key="2">
    <source>
        <dbReference type="ARBA" id="ARBA00022692"/>
    </source>
</evidence>
<keyword evidence="9" id="KW-1185">Reference proteome</keyword>
<sequence>MKHARTCVLLAACYGFQRAAAAGDDHHDHAHDHGDHGSFEWAGIFETPESNYLWTAQKVDGSYVDPSMKIVALPATTLTQQGLSDLEAQGKEAMELTCTQVQAGGTITPANNTCYDLQFQATAWQSLFNVDASAVSGIAFFTAHVPTEFEATAHYLKDSIGTDIEPLGELPVKAEEETPMDAGPFAAAFLVNLVTFIGVLLMFGPLRRMMEKPVFSAMLFAFAAGALLACAFFLLLFESTHLIAVGWKTEVDIVWRWGAMILAGMVVPPVVETIISLLTLTRGQGESPPAEDAKQEAETGPELEGLDSAQKFRAKARLLGAVMIGDFFHNLCDGFFIGAAFQVCGNAFGWSVATGTILHELPQELADFVILTGPVVSMSSLKALAFNFLSGLSVLLGCLIIYLTKVDDSLVGLILAFGGGVYLHVGATDCLPKMYDPKLTLGQRICAFLSFAVGAVCIGLILIGHEHCIAEGGAHDHGSGHDGHAH</sequence>